<keyword evidence="7" id="KW-0653">Protein transport</keyword>
<dbReference type="Gene3D" id="3.90.930.1">
    <property type="match status" value="1"/>
</dbReference>
<name>A0A4U1CV13_9SPHI</name>
<keyword evidence="6" id="KW-0812">Transmembrane</keyword>
<evidence type="ECO:0000259" key="11">
    <source>
        <dbReference type="PROSITE" id="PS52015"/>
    </source>
</evidence>
<feature type="chain" id="PRO_5020481561" evidence="10">
    <location>
        <begin position="19"/>
        <end position="288"/>
    </location>
</feature>
<organism evidence="12 13">
    <name type="scientific">Pedobacter polaris</name>
    <dbReference type="NCBI Taxonomy" id="2571273"/>
    <lineage>
        <taxon>Bacteria</taxon>
        <taxon>Pseudomonadati</taxon>
        <taxon>Bacteroidota</taxon>
        <taxon>Sphingobacteriia</taxon>
        <taxon>Sphingobacteriales</taxon>
        <taxon>Sphingobacteriaceae</taxon>
        <taxon>Pedobacter</taxon>
    </lineage>
</organism>
<keyword evidence="5" id="KW-0997">Cell inner membrane</keyword>
<dbReference type="PANTHER" id="PTHR33446">
    <property type="entry name" value="PROTEIN TONB-RELATED"/>
    <property type="match status" value="1"/>
</dbReference>
<gene>
    <name evidence="12" type="ORF">FA048_02380</name>
</gene>
<keyword evidence="8" id="KW-1133">Transmembrane helix</keyword>
<evidence type="ECO:0000256" key="10">
    <source>
        <dbReference type="SAM" id="SignalP"/>
    </source>
</evidence>
<dbReference type="GO" id="GO:0031992">
    <property type="term" value="F:energy transducer activity"/>
    <property type="evidence" value="ECO:0007669"/>
    <property type="project" value="TreeGrafter"/>
</dbReference>
<comment type="similarity">
    <text evidence="2">Belongs to the TonB family.</text>
</comment>
<keyword evidence="13" id="KW-1185">Reference proteome</keyword>
<protein>
    <submittedName>
        <fullName evidence="12">TonB family protein</fullName>
    </submittedName>
</protein>
<feature type="signal peptide" evidence="10">
    <location>
        <begin position="1"/>
        <end position="18"/>
    </location>
</feature>
<keyword evidence="3" id="KW-0813">Transport</keyword>
<evidence type="ECO:0000313" key="12">
    <source>
        <dbReference type="EMBL" id="TKC12486.1"/>
    </source>
</evidence>
<accession>A0A4U1CV13</accession>
<comment type="caution">
    <text evidence="12">The sequence shown here is derived from an EMBL/GenBank/DDBJ whole genome shotgun (WGS) entry which is preliminary data.</text>
</comment>
<dbReference type="Proteomes" id="UP000309488">
    <property type="component" value="Unassembled WGS sequence"/>
</dbReference>
<dbReference type="AlphaFoldDB" id="A0A4U1CV13"/>
<evidence type="ECO:0000313" key="13">
    <source>
        <dbReference type="Proteomes" id="UP000309488"/>
    </source>
</evidence>
<evidence type="ECO:0000256" key="5">
    <source>
        <dbReference type="ARBA" id="ARBA00022519"/>
    </source>
</evidence>
<dbReference type="GO" id="GO:0015031">
    <property type="term" value="P:protein transport"/>
    <property type="evidence" value="ECO:0007669"/>
    <property type="project" value="UniProtKB-KW"/>
</dbReference>
<feature type="domain" description="TonB C-terminal" evidence="11">
    <location>
        <begin position="198"/>
        <end position="288"/>
    </location>
</feature>
<evidence type="ECO:0000256" key="2">
    <source>
        <dbReference type="ARBA" id="ARBA00006555"/>
    </source>
</evidence>
<evidence type="ECO:0000256" key="9">
    <source>
        <dbReference type="ARBA" id="ARBA00023136"/>
    </source>
</evidence>
<dbReference type="InterPro" id="IPR037682">
    <property type="entry name" value="TonB_C"/>
</dbReference>
<comment type="subcellular location">
    <subcellularLocation>
        <location evidence="1">Cell inner membrane</location>
        <topology evidence="1">Single-pass membrane protein</topology>
        <orientation evidence="1">Periplasmic side</orientation>
    </subcellularLocation>
</comment>
<dbReference type="SUPFAM" id="SSF74653">
    <property type="entry name" value="TolA/TonB C-terminal domain"/>
    <property type="match status" value="1"/>
</dbReference>
<dbReference type="GO" id="GO:0055085">
    <property type="term" value="P:transmembrane transport"/>
    <property type="evidence" value="ECO:0007669"/>
    <property type="project" value="InterPro"/>
</dbReference>
<evidence type="ECO:0000256" key="7">
    <source>
        <dbReference type="ARBA" id="ARBA00022927"/>
    </source>
</evidence>
<dbReference type="PROSITE" id="PS52015">
    <property type="entry name" value="TONB_CTD"/>
    <property type="match status" value="1"/>
</dbReference>
<keyword evidence="10" id="KW-0732">Signal</keyword>
<dbReference type="Pfam" id="PF03544">
    <property type="entry name" value="TonB_C"/>
    <property type="match status" value="1"/>
</dbReference>
<dbReference type="NCBIfam" id="TIGR01352">
    <property type="entry name" value="tonB_Cterm"/>
    <property type="match status" value="1"/>
</dbReference>
<evidence type="ECO:0000256" key="8">
    <source>
        <dbReference type="ARBA" id="ARBA00022989"/>
    </source>
</evidence>
<dbReference type="Pfam" id="PF07661">
    <property type="entry name" value="MORN_2"/>
    <property type="match status" value="3"/>
</dbReference>
<evidence type="ECO:0000256" key="4">
    <source>
        <dbReference type="ARBA" id="ARBA00022475"/>
    </source>
</evidence>
<dbReference type="RefSeq" id="WP_136838573.1">
    <property type="nucleotide sequence ID" value="NZ_SWBR01000001.1"/>
</dbReference>
<dbReference type="SUPFAM" id="SSF82185">
    <property type="entry name" value="Histone H3 K4-specific methyltransferase SET7/9 N-terminal domain"/>
    <property type="match status" value="1"/>
</dbReference>
<evidence type="ECO:0000256" key="6">
    <source>
        <dbReference type="ARBA" id="ARBA00022692"/>
    </source>
</evidence>
<dbReference type="GO" id="GO:0098797">
    <property type="term" value="C:plasma membrane protein complex"/>
    <property type="evidence" value="ECO:0007669"/>
    <property type="project" value="TreeGrafter"/>
</dbReference>
<dbReference type="PANTHER" id="PTHR33446:SF2">
    <property type="entry name" value="PROTEIN TONB"/>
    <property type="match status" value="1"/>
</dbReference>
<dbReference type="InterPro" id="IPR006260">
    <property type="entry name" value="TonB/TolA_C"/>
</dbReference>
<reference evidence="12 13" key="1">
    <citation type="submission" date="2019-04" db="EMBL/GenBank/DDBJ databases">
        <title>Pedobacter sp. RP-3-22 sp. nov., isolated from Arctic soil.</title>
        <authorList>
            <person name="Dahal R.H."/>
            <person name="Kim D.-U."/>
        </authorList>
    </citation>
    <scope>NUCLEOTIDE SEQUENCE [LARGE SCALE GENOMIC DNA]</scope>
    <source>
        <strain evidence="12 13">RP-3-22</strain>
    </source>
</reference>
<proteinExistence type="inferred from homology"/>
<sequence>MKKFILLLLILQSAYVFAQQDTTLIYSNPGYNKDPLRSRLKQKIEEKEGLWVITLYDRKDVLIEKISFEDKKLEIRKGAYAFYENGNIKEEGHYNRGYKSGEWNYYYPNKQLYEKVNYLWGKLNSDYKSYWDDGNLKKEGTYNQGKKTGNWKMFYRDKKPALTEEYDENGKLIDGVYFDEQGKSVNNLYVIQPPSYPGGMKAFYQFLAKEIRYPVNAQKNSVQGTVRLSFVVTKTGKIQDISVIESPDNDLSREAVRVLQYSSNWLPAKELGEPVNMKYTVPVRFALK</sequence>
<dbReference type="EMBL" id="SWBR01000001">
    <property type="protein sequence ID" value="TKC12486.1"/>
    <property type="molecule type" value="Genomic_DNA"/>
</dbReference>
<keyword evidence="9" id="KW-0472">Membrane</keyword>
<dbReference type="OrthoDB" id="649093at2"/>
<evidence type="ECO:0000256" key="1">
    <source>
        <dbReference type="ARBA" id="ARBA00004383"/>
    </source>
</evidence>
<dbReference type="InterPro" id="IPR051045">
    <property type="entry name" value="TonB-dependent_transducer"/>
</dbReference>
<dbReference type="Gene3D" id="3.30.1150.10">
    <property type="match status" value="1"/>
</dbReference>
<dbReference type="InterPro" id="IPR011652">
    <property type="entry name" value="MORN_2"/>
</dbReference>
<evidence type="ECO:0000256" key="3">
    <source>
        <dbReference type="ARBA" id="ARBA00022448"/>
    </source>
</evidence>
<keyword evidence="4" id="KW-1003">Cell membrane</keyword>